<proteinExistence type="predicted"/>
<evidence type="ECO:0000313" key="2">
    <source>
        <dbReference type="Proteomes" id="UP000233535"/>
    </source>
</evidence>
<evidence type="ECO:0000313" key="1">
    <source>
        <dbReference type="EMBL" id="PKQ60668.1"/>
    </source>
</evidence>
<dbReference type="OrthoDB" id="4956084at2"/>
<protein>
    <recommendedName>
        <fullName evidence="3">Transposase</fullName>
    </recommendedName>
</protein>
<sequence length="120" mass="13878">MIFNFTATTRFYFFREPVDMRKGIHSLYHLVKTLGKKDALNGNAYVFVGSTRKSIKVLRWQKEGFVLYNKKLELGCYTLPQQVGDAPFFEVESTILDQIVNSIKHKSNLNELRLKAMITA</sequence>
<keyword evidence="2" id="KW-1185">Reference proteome</keyword>
<accession>A0A2N3HRI4</accession>
<name>A0A2N3HRI4_9BACT</name>
<dbReference type="InterPro" id="IPR008878">
    <property type="entry name" value="Transposase_IS66_Orf2"/>
</dbReference>
<organism evidence="1 2">
    <name type="scientific">Labilibaculum filiforme</name>
    <dbReference type="NCBI Taxonomy" id="1940526"/>
    <lineage>
        <taxon>Bacteria</taxon>
        <taxon>Pseudomonadati</taxon>
        <taxon>Bacteroidota</taxon>
        <taxon>Bacteroidia</taxon>
        <taxon>Marinilabiliales</taxon>
        <taxon>Marinifilaceae</taxon>
        <taxon>Labilibaculum</taxon>
    </lineage>
</organism>
<dbReference type="AlphaFoldDB" id="A0A2N3HRI4"/>
<evidence type="ECO:0008006" key="3">
    <source>
        <dbReference type="Google" id="ProtNLM"/>
    </source>
</evidence>
<dbReference type="NCBIfam" id="NF033819">
    <property type="entry name" value="IS66_TnpB"/>
    <property type="match status" value="1"/>
</dbReference>
<dbReference type="Proteomes" id="UP000233535">
    <property type="component" value="Unassembled WGS sequence"/>
</dbReference>
<gene>
    <name evidence="1" type="ORF">BZG02_18235</name>
</gene>
<dbReference type="RefSeq" id="WP_101263196.1">
    <property type="nucleotide sequence ID" value="NZ_MVDD01000022.1"/>
</dbReference>
<dbReference type="PANTHER" id="PTHR36455">
    <property type="match status" value="1"/>
</dbReference>
<reference evidence="1 2" key="1">
    <citation type="journal article" date="2017" name="Front. Microbiol.">
        <title>Labilibaculum manganireducens gen. nov., sp. nov. and Labilibaculum filiforme sp. nov., Novel Bacteroidetes Isolated from Subsurface Sediments of the Baltic Sea.</title>
        <authorList>
            <person name="Vandieken V."/>
            <person name="Marshall I.P."/>
            <person name="Niemann H."/>
            <person name="Engelen B."/>
            <person name="Cypionka H."/>
        </authorList>
    </citation>
    <scope>NUCLEOTIDE SEQUENCE [LARGE SCALE GENOMIC DNA]</scope>
    <source>
        <strain evidence="1 2">59.16B</strain>
    </source>
</reference>
<dbReference type="EMBL" id="MVDD01000022">
    <property type="protein sequence ID" value="PKQ60668.1"/>
    <property type="molecule type" value="Genomic_DNA"/>
</dbReference>
<dbReference type="PANTHER" id="PTHR36455:SF1">
    <property type="entry name" value="BLR8292 PROTEIN"/>
    <property type="match status" value="1"/>
</dbReference>
<comment type="caution">
    <text evidence="1">The sequence shown here is derived from an EMBL/GenBank/DDBJ whole genome shotgun (WGS) entry which is preliminary data.</text>
</comment>
<dbReference type="Pfam" id="PF05717">
    <property type="entry name" value="TnpB_IS66"/>
    <property type="match status" value="1"/>
</dbReference>